<dbReference type="CDD" id="cd06171">
    <property type="entry name" value="Sigma70_r4"/>
    <property type="match status" value="1"/>
</dbReference>
<evidence type="ECO:0000256" key="1">
    <source>
        <dbReference type="ARBA" id="ARBA00010641"/>
    </source>
</evidence>
<dbReference type="InterPro" id="IPR013325">
    <property type="entry name" value="RNA_pol_sigma_r2"/>
</dbReference>
<dbReference type="InterPro" id="IPR013324">
    <property type="entry name" value="RNA_pol_sigma_r3/r4-like"/>
</dbReference>
<dbReference type="PATRIC" id="fig|454.4.peg.2655"/>
<evidence type="ECO:0000313" key="8">
    <source>
        <dbReference type="EMBL" id="QBR84077.1"/>
    </source>
</evidence>
<evidence type="ECO:0000259" key="6">
    <source>
        <dbReference type="Pfam" id="PF08281"/>
    </source>
</evidence>
<gene>
    <name evidence="7" type="primary">rpoE</name>
    <name evidence="8" type="ORF">E3983_06740</name>
    <name evidence="7" type="ORF">Lisr_2429</name>
</gene>
<dbReference type="GO" id="GO:0006352">
    <property type="term" value="P:DNA-templated transcription initiation"/>
    <property type="evidence" value="ECO:0007669"/>
    <property type="project" value="InterPro"/>
</dbReference>
<dbReference type="InterPro" id="IPR036388">
    <property type="entry name" value="WH-like_DNA-bd_sf"/>
</dbReference>
<dbReference type="InterPro" id="IPR039425">
    <property type="entry name" value="RNA_pol_sigma-70-like"/>
</dbReference>
<evidence type="ECO:0000313" key="9">
    <source>
        <dbReference type="Proteomes" id="UP000054761"/>
    </source>
</evidence>
<dbReference type="EMBL" id="CP038254">
    <property type="protein sequence ID" value="QBR84077.1"/>
    <property type="molecule type" value="Genomic_DNA"/>
</dbReference>
<comment type="similarity">
    <text evidence="1">Belongs to the sigma-70 factor family. ECF subfamily.</text>
</comment>
<keyword evidence="3" id="KW-0731">Sigma factor</keyword>
<evidence type="ECO:0000256" key="2">
    <source>
        <dbReference type="ARBA" id="ARBA00023015"/>
    </source>
</evidence>
<dbReference type="Proteomes" id="UP000054761">
    <property type="component" value="Unassembled WGS sequence"/>
</dbReference>
<keyword evidence="9" id="KW-1185">Reference proteome</keyword>
<name>A0A0W0V3M0_9GAMM</name>
<keyword evidence="4" id="KW-0804">Transcription</keyword>
<dbReference type="Pfam" id="PF08281">
    <property type="entry name" value="Sigma70_r4_2"/>
    <property type="match status" value="1"/>
</dbReference>
<dbReference type="RefSeq" id="WP_058502721.1">
    <property type="nucleotide sequence ID" value="NZ_CAAAJA010000042.1"/>
</dbReference>
<protein>
    <submittedName>
        <fullName evidence="7">Sigma factor RpoE (Sigma 24)</fullName>
    </submittedName>
    <submittedName>
        <fullName evidence="8">Sigma-70 family RNA polymerase sigma factor</fullName>
    </submittedName>
</protein>
<dbReference type="STRING" id="454.Lisr_2429"/>
<dbReference type="InterPro" id="IPR014284">
    <property type="entry name" value="RNA_pol_sigma-70_dom"/>
</dbReference>
<dbReference type="EMBL" id="LNYH01000148">
    <property type="protein sequence ID" value="KTD14721.1"/>
    <property type="molecule type" value="Genomic_DNA"/>
</dbReference>
<evidence type="ECO:0000256" key="4">
    <source>
        <dbReference type="ARBA" id="ARBA00023163"/>
    </source>
</evidence>
<dbReference type="SUPFAM" id="SSF88659">
    <property type="entry name" value="Sigma3 and sigma4 domains of RNA polymerase sigma factors"/>
    <property type="match status" value="1"/>
</dbReference>
<dbReference type="AlphaFoldDB" id="A0A0W0V3M0"/>
<accession>A0A0W0V3M0</accession>
<sequence length="180" mass="20861">MVSSAECSDEQLADLAVNGNQNAYGILLSRYYKKIRLLINLYIREQATANDLTQDVFFKVYRCLHGFKQQSQFSTWVYRITLNTIKNHYRAIKLRAQCEFHYAHQNKTDNQSPENNAMGVELGQQIEQAFLKLPEKLQCCYGLHAIEGISYEEISNRMKCPVGTVRSRIYRARQLLKASI</sequence>
<evidence type="ECO:0000259" key="5">
    <source>
        <dbReference type="Pfam" id="PF04542"/>
    </source>
</evidence>
<dbReference type="Gene3D" id="1.10.1740.10">
    <property type="match status" value="1"/>
</dbReference>
<dbReference type="Proteomes" id="UP000295517">
    <property type="component" value="Chromosome"/>
</dbReference>
<dbReference type="GO" id="GO:0003677">
    <property type="term" value="F:DNA binding"/>
    <property type="evidence" value="ECO:0007669"/>
    <property type="project" value="InterPro"/>
</dbReference>
<keyword evidence="2" id="KW-0805">Transcription regulation</keyword>
<dbReference type="InterPro" id="IPR013249">
    <property type="entry name" value="RNA_pol_sigma70_r4_t2"/>
</dbReference>
<dbReference type="NCBIfam" id="TIGR02937">
    <property type="entry name" value="sigma70-ECF"/>
    <property type="match status" value="1"/>
</dbReference>
<dbReference type="GO" id="GO:0016987">
    <property type="term" value="F:sigma factor activity"/>
    <property type="evidence" value="ECO:0007669"/>
    <property type="project" value="UniProtKB-KW"/>
</dbReference>
<reference evidence="7 9" key="1">
    <citation type="submission" date="2015-11" db="EMBL/GenBank/DDBJ databases">
        <title>Genomic analysis of 38 Legionella species identifies large and diverse effector repertoires.</title>
        <authorList>
            <person name="Burstein D."/>
            <person name="Amaro F."/>
            <person name="Zusman T."/>
            <person name="Lifshitz Z."/>
            <person name="Cohen O."/>
            <person name="Gilbert J.A."/>
            <person name="Pupko T."/>
            <person name="Shuman H.A."/>
            <person name="Segal G."/>
        </authorList>
    </citation>
    <scope>NUCLEOTIDE SEQUENCE [LARGE SCALE GENOMIC DNA]</scope>
    <source>
        <strain evidence="7 9">Bercovier 4</strain>
    </source>
</reference>
<dbReference type="Gene3D" id="1.10.10.10">
    <property type="entry name" value="Winged helix-like DNA-binding domain superfamily/Winged helix DNA-binding domain"/>
    <property type="match status" value="1"/>
</dbReference>
<evidence type="ECO:0000256" key="3">
    <source>
        <dbReference type="ARBA" id="ARBA00023082"/>
    </source>
</evidence>
<organism evidence="7 9">
    <name type="scientific">Legionella israelensis</name>
    <dbReference type="NCBI Taxonomy" id="454"/>
    <lineage>
        <taxon>Bacteria</taxon>
        <taxon>Pseudomonadati</taxon>
        <taxon>Pseudomonadota</taxon>
        <taxon>Gammaproteobacteria</taxon>
        <taxon>Legionellales</taxon>
        <taxon>Legionellaceae</taxon>
        <taxon>Legionella</taxon>
    </lineage>
</organism>
<dbReference type="Pfam" id="PF04542">
    <property type="entry name" value="Sigma70_r2"/>
    <property type="match status" value="1"/>
</dbReference>
<feature type="domain" description="RNA polymerase sigma factor 70 region 4 type 2" evidence="6">
    <location>
        <begin position="124"/>
        <end position="176"/>
    </location>
</feature>
<dbReference type="OrthoDB" id="9780326at2"/>
<dbReference type="InterPro" id="IPR007627">
    <property type="entry name" value="RNA_pol_sigma70_r2"/>
</dbReference>
<dbReference type="SUPFAM" id="SSF88946">
    <property type="entry name" value="Sigma2 domain of RNA polymerase sigma factors"/>
    <property type="match status" value="1"/>
</dbReference>
<evidence type="ECO:0000313" key="7">
    <source>
        <dbReference type="EMBL" id="KTD14721.1"/>
    </source>
</evidence>
<evidence type="ECO:0000313" key="10">
    <source>
        <dbReference type="Proteomes" id="UP000295517"/>
    </source>
</evidence>
<dbReference type="PANTHER" id="PTHR43133">
    <property type="entry name" value="RNA POLYMERASE ECF-TYPE SIGMA FACTO"/>
    <property type="match status" value="1"/>
</dbReference>
<feature type="domain" description="RNA polymerase sigma-70 region 2" evidence="5">
    <location>
        <begin position="28"/>
        <end position="91"/>
    </location>
</feature>
<dbReference type="PANTHER" id="PTHR43133:SF53">
    <property type="entry name" value="ECF RNA POLYMERASE SIGMA-E FACTOR"/>
    <property type="match status" value="1"/>
</dbReference>
<proteinExistence type="inferred from homology"/>
<reference evidence="8 10" key="2">
    <citation type="submission" date="2019-03" db="EMBL/GenBank/DDBJ databases">
        <title>Diverse conjugative elements silence natural transformation in Legionella species.</title>
        <authorList>
            <person name="Durieux I."/>
            <person name="Ginevra C."/>
            <person name="Attaiech L."/>
            <person name="Picq K."/>
            <person name="Juan P.A."/>
            <person name="Jarraud S."/>
            <person name="Charpentier X."/>
        </authorList>
    </citation>
    <scope>NUCLEOTIDE SEQUENCE [LARGE SCALE GENOMIC DNA]</scope>
    <source>
        <strain evidence="8 10">HL-0427-4011</strain>
    </source>
</reference>